<sequence length="80" mass="9640">MTKEEILEKYKELKFQFDSWHKNCFNYTSKYEGKSIAITAPMYDYRSSFEKEMSIKELLNESDFSLISIFINMKKVESEK</sequence>
<protein>
    <submittedName>
        <fullName evidence="1">Uncharacterized protein</fullName>
    </submittedName>
</protein>
<comment type="caution">
    <text evidence="1">The sequence shown here is derived from an EMBL/GenBank/DDBJ whole genome shotgun (WGS) entry which is preliminary data.</text>
</comment>
<name>A0A0F9STS4_9ZZZZ</name>
<reference evidence="1" key="1">
    <citation type="journal article" date="2015" name="Nature">
        <title>Complex archaea that bridge the gap between prokaryotes and eukaryotes.</title>
        <authorList>
            <person name="Spang A."/>
            <person name="Saw J.H."/>
            <person name="Jorgensen S.L."/>
            <person name="Zaremba-Niedzwiedzka K."/>
            <person name="Martijn J."/>
            <person name="Lind A.E."/>
            <person name="van Eijk R."/>
            <person name="Schleper C."/>
            <person name="Guy L."/>
            <person name="Ettema T.J."/>
        </authorList>
    </citation>
    <scope>NUCLEOTIDE SEQUENCE</scope>
</reference>
<accession>A0A0F9STS4</accession>
<proteinExistence type="predicted"/>
<organism evidence="1">
    <name type="scientific">marine sediment metagenome</name>
    <dbReference type="NCBI Taxonomy" id="412755"/>
    <lineage>
        <taxon>unclassified sequences</taxon>
        <taxon>metagenomes</taxon>
        <taxon>ecological metagenomes</taxon>
    </lineage>
</organism>
<evidence type="ECO:0000313" key="1">
    <source>
        <dbReference type="EMBL" id="KKN70224.1"/>
    </source>
</evidence>
<dbReference type="AlphaFoldDB" id="A0A0F9STS4"/>
<dbReference type="EMBL" id="LAZR01000407">
    <property type="protein sequence ID" value="KKN70224.1"/>
    <property type="molecule type" value="Genomic_DNA"/>
</dbReference>
<gene>
    <name evidence="1" type="ORF">LCGC14_0432480</name>
</gene>